<dbReference type="PATRIC" id="fig|1122147.4.peg.1738"/>
<dbReference type="eggNOG" id="COG0668">
    <property type="taxonomic scope" value="Bacteria"/>
</dbReference>
<keyword evidence="4 8" id="KW-0812">Transmembrane</keyword>
<dbReference type="PANTHER" id="PTHR30460">
    <property type="entry name" value="MODERATE CONDUCTANCE MECHANOSENSITIVE CHANNEL YBIO"/>
    <property type="match status" value="1"/>
</dbReference>
<evidence type="ECO:0000256" key="7">
    <source>
        <dbReference type="ARBA" id="ARBA00059688"/>
    </source>
</evidence>
<dbReference type="Gene3D" id="3.30.70.100">
    <property type="match status" value="1"/>
</dbReference>
<dbReference type="InterPro" id="IPR010920">
    <property type="entry name" value="LSM_dom_sf"/>
</dbReference>
<evidence type="ECO:0000256" key="6">
    <source>
        <dbReference type="ARBA" id="ARBA00023136"/>
    </source>
</evidence>
<evidence type="ECO:0000313" key="12">
    <source>
        <dbReference type="Proteomes" id="UP000050949"/>
    </source>
</evidence>
<dbReference type="InterPro" id="IPR023408">
    <property type="entry name" value="MscS_beta-dom_sf"/>
</dbReference>
<keyword evidence="3" id="KW-1003">Cell membrane</keyword>
<feature type="domain" description="Mechanosensitive ion channel MscS" evidence="9">
    <location>
        <begin position="128"/>
        <end position="190"/>
    </location>
</feature>
<evidence type="ECO:0000256" key="4">
    <source>
        <dbReference type="ARBA" id="ARBA00022692"/>
    </source>
</evidence>
<dbReference type="GO" id="GO:0005886">
    <property type="term" value="C:plasma membrane"/>
    <property type="evidence" value="ECO:0007669"/>
    <property type="project" value="UniProtKB-SubCell"/>
</dbReference>
<dbReference type="Gene3D" id="1.10.287.1260">
    <property type="match status" value="1"/>
</dbReference>
<feature type="transmembrane region" description="Helical" evidence="8">
    <location>
        <begin position="70"/>
        <end position="90"/>
    </location>
</feature>
<dbReference type="RefSeq" id="WP_051225214.1">
    <property type="nucleotide sequence ID" value="NZ_AUEH01000014.1"/>
</dbReference>
<reference evidence="11 12" key="1">
    <citation type="journal article" date="2015" name="Genome Announc.">
        <title>Expanding the biotechnology potential of lactobacilli through comparative genomics of 213 strains and associated genera.</title>
        <authorList>
            <person name="Sun Z."/>
            <person name="Harris H.M."/>
            <person name="McCann A."/>
            <person name="Guo C."/>
            <person name="Argimon S."/>
            <person name="Zhang W."/>
            <person name="Yang X."/>
            <person name="Jeffery I.B."/>
            <person name="Cooney J.C."/>
            <person name="Kagawa T.F."/>
            <person name="Liu W."/>
            <person name="Song Y."/>
            <person name="Salvetti E."/>
            <person name="Wrobel A."/>
            <person name="Rasinkangas P."/>
            <person name="Parkhill J."/>
            <person name="Rea M.C."/>
            <person name="O'Sullivan O."/>
            <person name="Ritari J."/>
            <person name="Douillard F.P."/>
            <person name="Paul Ross R."/>
            <person name="Yang R."/>
            <person name="Briner A.E."/>
            <person name="Felis G.E."/>
            <person name="de Vos W.M."/>
            <person name="Barrangou R."/>
            <person name="Klaenhammer T.R."/>
            <person name="Caufield P.W."/>
            <person name="Cui Y."/>
            <person name="Zhang H."/>
            <person name="O'Toole P.W."/>
        </authorList>
    </citation>
    <scope>NUCLEOTIDE SEQUENCE [LARGE SCALE GENOMIC DNA]</scope>
    <source>
        <strain evidence="11 12">DSM 16991</strain>
    </source>
</reference>
<name>A0A0R1XAG0_9LACO</name>
<feature type="transmembrane region" description="Helical" evidence="8">
    <location>
        <begin position="96"/>
        <end position="120"/>
    </location>
</feature>
<dbReference type="FunFam" id="2.30.30.60:FF:000001">
    <property type="entry name" value="MscS Mechanosensitive ion channel"/>
    <property type="match status" value="1"/>
</dbReference>
<evidence type="ECO:0008006" key="13">
    <source>
        <dbReference type="Google" id="ProtNLM"/>
    </source>
</evidence>
<dbReference type="Pfam" id="PF00924">
    <property type="entry name" value="MS_channel_2nd"/>
    <property type="match status" value="1"/>
</dbReference>
<protein>
    <recommendedName>
        <fullName evidence="13">Small-conductance mechanosensitive channel</fullName>
    </recommendedName>
</protein>
<evidence type="ECO:0000259" key="9">
    <source>
        <dbReference type="Pfam" id="PF00924"/>
    </source>
</evidence>
<evidence type="ECO:0000313" key="11">
    <source>
        <dbReference type="EMBL" id="KRM23564.1"/>
    </source>
</evidence>
<evidence type="ECO:0000256" key="5">
    <source>
        <dbReference type="ARBA" id="ARBA00022989"/>
    </source>
</evidence>
<keyword evidence="5 8" id="KW-1133">Transmembrane helix</keyword>
<dbReference type="OrthoDB" id="9809206at2"/>
<organism evidence="11 12">
    <name type="scientific">Schleiferilactobacillus harbinensis DSM 16991</name>
    <dbReference type="NCBI Taxonomy" id="1122147"/>
    <lineage>
        <taxon>Bacteria</taxon>
        <taxon>Bacillati</taxon>
        <taxon>Bacillota</taxon>
        <taxon>Bacilli</taxon>
        <taxon>Lactobacillales</taxon>
        <taxon>Lactobacillaceae</taxon>
        <taxon>Schleiferilactobacillus</taxon>
    </lineage>
</organism>
<sequence>MFLAANSGTSDTLDTWEAFLAKFRWQNILAVLAQKTLTILFYTILFVILRKVARVALHHLFRRYRQKGKYAVARVATMDTLVTNGTNYALWFLYFYAILSALGVPVGTLIAGAGVISLALGLGAQGFVSDVVTGFFILLERQFDVGDVVQIGEITGTVTAIGIRTTQVTSFDGTLNFIPNRNISIVANKSRGDMRVLISVHVFPATPIDQVQDIIAAVNKKLVPNYPDITDGPHDLGITDLGKGDLALQVQMKVKNGAQVTVQNAFLSSYLQAIHEAGIDLPTSTLNLTKS</sequence>
<dbReference type="InterPro" id="IPR049142">
    <property type="entry name" value="MS_channel_1st"/>
</dbReference>
<feature type="transmembrane region" description="Helical" evidence="8">
    <location>
        <begin position="28"/>
        <end position="49"/>
    </location>
</feature>
<proteinExistence type="inferred from homology"/>
<evidence type="ECO:0000256" key="8">
    <source>
        <dbReference type="SAM" id="Phobius"/>
    </source>
</evidence>
<dbReference type="InterPro" id="IPR011014">
    <property type="entry name" value="MscS_channel_TM-2"/>
</dbReference>
<comment type="function">
    <text evidence="7">May play a role in resistance to osmotic downshock.</text>
</comment>
<dbReference type="InterPro" id="IPR006685">
    <property type="entry name" value="MscS_channel_2nd"/>
</dbReference>
<evidence type="ECO:0000256" key="3">
    <source>
        <dbReference type="ARBA" id="ARBA00022475"/>
    </source>
</evidence>
<dbReference type="Proteomes" id="UP000050949">
    <property type="component" value="Unassembled WGS sequence"/>
</dbReference>
<dbReference type="EMBL" id="AZFW01000153">
    <property type="protein sequence ID" value="KRM23564.1"/>
    <property type="molecule type" value="Genomic_DNA"/>
</dbReference>
<dbReference type="Gene3D" id="2.30.30.60">
    <property type="match status" value="1"/>
</dbReference>
<dbReference type="SUPFAM" id="SSF82689">
    <property type="entry name" value="Mechanosensitive channel protein MscS (YggB), C-terminal domain"/>
    <property type="match status" value="1"/>
</dbReference>
<comment type="subcellular location">
    <subcellularLocation>
        <location evidence="1">Cell membrane</location>
        <topology evidence="1">Multi-pass membrane protein</topology>
    </subcellularLocation>
</comment>
<gene>
    <name evidence="11" type="ORF">FC91_GL001679</name>
</gene>
<dbReference type="AlphaFoldDB" id="A0A0R1XAG0"/>
<dbReference type="PANTHER" id="PTHR30460:SF0">
    <property type="entry name" value="MODERATE CONDUCTANCE MECHANOSENSITIVE CHANNEL YBIO"/>
    <property type="match status" value="1"/>
</dbReference>
<dbReference type="GO" id="GO:0008381">
    <property type="term" value="F:mechanosensitive monoatomic ion channel activity"/>
    <property type="evidence" value="ECO:0007669"/>
    <property type="project" value="InterPro"/>
</dbReference>
<comment type="caution">
    <text evidence="11">The sequence shown here is derived from an EMBL/GenBank/DDBJ whole genome shotgun (WGS) entry which is preliminary data.</text>
</comment>
<evidence type="ECO:0000259" key="10">
    <source>
        <dbReference type="Pfam" id="PF21088"/>
    </source>
</evidence>
<evidence type="ECO:0000256" key="2">
    <source>
        <dbReference type="ARBA" id="ARBA00008017"/>
    </source>
</evidence>
<dbReference type="InterPro" id="IPR011066">
    <property type="entry name" value="MscS_channel_C_sf"/>
</dbReference>
<feature type="domain" description="Mechanosensitive ion channel transmembrane helices 2/3" evidence="10">
    <location>
        <begin position="85"/>
        <end position="125"/>
    </location>
</feature>
<dbReference type="SUPFAM" id="SSF82861">
    <property type="entry name" value="Mechanosensitive channel protein MscS (YggB), transmembrane region"/>
    <property type="match status" value="1"/>
</dbReference>
<keyword evidence="6 8" id="KW-0472">Membrane</keyword>
<dbReference type="InterPro" id="IPR045276">
    <property type="entry name" value="YbiO_bact"/>
</dbReference>
<comment type="similarity">
    <text evidence="2">Belongs to the MscS (TC 1.A.23) family.</text>
</comment>
<accession>A0A0R1XAG0</accession>
<dbReference type="Pfam" id="PF21088">
    <property type="entry name" value="MS_channel_1st"/>
    <property type="match status" value="1"/>
</dbReference>
<evidence type="ECO:0000256" key="1">
    <source>
        <dbReference type="ARBA" id="ARBA00004651"/>
    </source>
</evidence>
<dbReference type="SUPFAM" id="SSF50182">
    <property type="entry name" value="Sm-like ribonucleoproteins"/>
    <property type="match status" value="1"/>
</dbReference>